<dbReference type="EMBL" id="BAABGZ010000082">
    <property type="protein sequence ID" value="GAA4370590.1"/>
    <property type="molecule type" value="Genomic_DNA"/>
</dbReference>
<evidence type="ECO:0000313" key="3">
    <source>
        <dbReference type="Proteomes" id="UP001501153"/>
    </source>
</evidence>
<feature type="chain" id="PRO_5045785687" evidence="1">
    <location>
        <begin position="18"/>
        <end position="242"/>
    </location>
</feature>
<proteinExistence type="predicted"/>
<evidence type="ECO:0000256" key="1">
    <source>
        <dbReference type="SAM" id="SignalP"/>
    </source>
</evidence>
<dbReference type="CDD" id="cd06561">
    <property type="entry name" value="AlkD_like"/>
    <property type="match status" value="1"/>
</dbReference>
<dbReference type="Proteomes" id="UP001501153">
    <property type="component" value="Unassembled WGS sequence"/>
</dbReference>
<reference evidence="3" key="1">
    <citation type="journal article" date="2019" name="Int. J. Syst. Evol. Microbiol.">
        <title>The Global Catalogue of Microorganisms (GCM) 10K type strain sequencing project: providing services to taxonomists for standard genome sequencing and annotation.</title>
        <authorList>
            <consortium name="The Broad Institute Genomics Platform"/>
            <consortium name="The Broad Institute Genome Sequencing Center for Infectious Disease"/>
            <person name="Wu L."/>
            <person name="Ma J."/>
        </authorList>
    </citation>
    <scope>NUCLEOTIDE SEQUENCE [LARGE SCALE GENOMIC DNA]</scope>
    <source>
        <strain evidence="3">JCM 17923</strain>
    </source>
</reference>
<dbReference type="RefSeq" id="WP_345238441.1">
    <property type="nucleotide sequence ID" value="NZ_BAABGZ010000082.1"/>
</dbReference>
<keyword evidence="3" id="KW-1185">Reference proteome</keyword>
<name>A0ABP8ISU4_9BACT</name>
<dbReference type="Gene3D" id="1.25.10.90">
    <property type="match status" value="1"/>
</dbReference>
<keyword evidence="1" id="KW-0732">Signal</keyword>
<dbReference type="PANTHER" id="PTHR34070">
    <property type="entry name" value="ARMADILLO-TYPE FOLD"/>
    <property type="match status" value="1"/>
</dbReference>
<comment type="caution">
    <text evidence="2">The sequence shown here is derived from an EMBL/GenBank/DDBJ whole genome shotgun (WGS) entry which is preliminary data.</text>
</comment>
<dbReference type="SUPFAM" id="SSF48371">
    <property type="entry name" value="ARM repeat"/>
    <property type="match status" value="1"/>
</dbReference>
<dbReference type="InterPro" id="IPR016024">
    <property type="entry name" value="ARM-type_fold"/>
</dbReference>
<evidence type="ECO:0000313" key="2">
    <source>
        <dbReference type="EMBL" id="GAA4370590.1"/>
    </source>
</evidence>
<accession>A0ABP8ISU4</accession>
<organism evidence="2 3">
    <name type="scientific">Hymenobacter saemangeumensis</name>
    <dbReference type="NCBI Taxonomy" id="1084522"/>
    <lineage>
        <taxon>Bacteria</taxon>
        <taxon>Pseudomonadati</taxon>
        <taxon>Bacteroidota</taxon>
        <taxon>Cytophagia</taxon>
        <taxon>Cytophagales</taxon>
        <taxon>Hymenobacteraceae</taxon>
        <taxon>Hymenobacter</taxon>
    </lineage>
</organism>
<dbReference type="PANTHER" id="PTHR34070:SF1">
    <property type="entry name" value="DNA ALKYLATION REPAIR PROTEIN"/>
    <property type="match status" value="1"/>
</dbReference>
<dbReference type="Pfam" id="PF08713">
    <property type="entry name" value="DNA_alkylation"/>
    <property type="match status" value="1"/>
</dbReference>
<sequence>MLTVPFISSMPSAAALADALHALANPARAAQLKRFFKTGPGQYGEGDQFLGLDLPQQRLLARQFRELPLAEGEQLLGSPWHEFRQTGLIIWTLQFAKAGPAGRQAIHEAYLRNRQRVNNWNLVDITCPLLLGTYLMDKDRSLLYELAAEDQLWSQRMSIVSTLAFIRKGQFADTFALAEQLLHHRHDLIHKAMGWMLREVGKRSPEALEEFLADHARQLPRTALRYAIEKLDPVRRQLYMAR</sequence>
<protein>
    <submittedName>
        <fullName evidence="2">DNA alkylation repair protein</fullName>
    </submittedName>
</protein>
<dbReference type="InterPro" id="IPR014825">
    <property type="entry name" value="DNA_alkylation"/>
</dbReference>
<gene>
    <name evidence="2" type="ORF">GCM10023185_45200</name>
</gene>
<feature type="signal peptide" evidence="1">
    <location>
        <begin position="1"/>
        <end position="17"/>
    </location>
</feature>